<dbReference type="PANTHER" id="PTHR34580:SF1">
    <property type="entry name" value="PROTEIN PAFC"/>
    <property type="match status" value="1"/>
</dbReference>
<evidence type="ECO:0000259" key="2">
    <source>
        <dbReference type="Pfam" id="PF25583"/>
    </source>
</evidence>
<dbReference type="Proteomes" id="UP000443353">
    <property type="component" value="Unassembled WGS sequence"/>
</dbReference>
<accession>A0A7X3G5D0</accession>
<name>A0A7X3G5D0_9BURK</name>
<feature type="domain" description="WYL" evidence="1">
    <location>
        <begin position="207"/>
        <end position="277"/>
    </location>
</feature>
<comment type="caution">
    <text evidence="3">The sequence shown here is derived from an EMBL/GenBank/DDBJ whole genome shotgun (WGS) entry which is preliminary data.</text>
</comment>
<dbReference type="Pfam" id="PF25583">
    <property type="entry name" value="WCX"/>
    <property type="match status" value="1"/>
</dbReference>
<keyword evidence="4" id="KW-1185">Reference proteome</keyword>
<gene>
    <name evidence="3" type="ORF">GPY61_23980</name>
</gene>
<dbReference type="InterPro" id="IPR057727">
    <property type="entry name" value="WCX_dom"/>
</dbReference>
<dbReference type="PANTHER" id="PTHR34580">
    <property type="match status" value="1"/>
</dbReference>
<organism evidence="3 4">
    <name type="scientific">Massilia cellulosiltytica</name>
    <dbReference type="NCBI Taxonomy" id="2683234"/>
    <lineage>
        <taxon>Bacteria</taxon>
        <taxon>Pseudomonadati</taxon>
        <taxon>Pseudomonadota</taxon>
        <taxon>Betaproteobacteria</taxon>
        <taxon>Burkholderiales</taxon>
        <taxon>Oxalobacteraceae</taxon>
        <taxon>Telluria group</taxon>
        <taxon>Massilia</taxon>
    </lineage>
</organism>
<proteinExistence type="predicted"/>
<dbReference type="EMBL" id="WSES01000007">
    <property type="protein sequence ID" value="MVW62982.1"/>
    <property type="molecule type" value="Genomic_DNA"/>
</dbReference>
<dbReference type="AlphaFoldDB" id="A0A7X3G5D0"/>
<feature type="domain" description="WCX" evidence="2">
    <location>
        <begin position="312"/>
        <end position="384"/>
    </location>
</feature>
<dbReference type="InterPro" id="IPR026881">
    <property type="entry name" value="WYL_dom"/>
</dbReference>
<protein>
    <submittedName>
        <fullName evidence="3">WYL domain-containing protein</fullName>
    </submittedName>
</protein>
<dbReference type="Pfam" id="PF13280">
    <property type="entry name" value="WYL"/>
    <property type="match status" value="1"/>
</dbReference>
<evidence type="ECO:0000259" key="1">
    <source>
        <dbReference type="Pfam" id="PF13280"/>
    </source>
</evidence>
<evidence type="ECO:0000313" key="3">
    <source>
        <dbReference type="EMBL" id="MVW62982.1"/>
    </source>
</evidence>
<evidence type="ECO:0000313" key="4">
    <source>
        <dbReference type="Proteomes" id="UP000443353"/>
    </source>
</evidence>
<dbReference type="PROSITE" id="PS52050">
    <property type="entry name" value="WYL"/>
    <property type="match status" value="1"/>
</dbReference>
<dbReference type="InterPro" id="IPR051534">
    <property type="entry name" value="CBASS_pafABC_assoc_protein"/>
</dbReference>
<sequence length="402" mass="44233">MMRQGCDSISRTLTKCNIRLMLRRIGEAYMDRDADESGGGKARVEQTLRRRLALVALLPDSGRPGIGASALARRLNEEGYRCVVRTVERDLAEIAAEGNAWRDAGIDIVGNPNPANASGKLWSHRTPARPLMLRLPSSEDALLVNLLAQELHMLVPASAQRTLAAYEQSAARVGHWPGRDEYARYRQKIRILAEGPTMSPPPLDGAHLREINEALLRDEQVDVRYAAASRAGEASYRLHPIGMVKKGRFFWLVAAKEEDGRLVDGPRTFRMDRVRHVARRVNQPVARGLPVLQDVLAGGALEFFPAGTVALVLRSRPGKAGNQLIANYIDTPLGADQRIAARPEGGHELRATVTYTRELVWMLQAQAHLLQVVAPPDLREELRQFATWAAAHYGDAAGAAAP</sequence>
<reference evidence="3 4" key="1">
    <citation type="submission" date="2019-12" db="EMBL/GenBank/DDBJ databases">
        <authorList>
            <person name="Li C."/>
            <person name="Zhao J."/>
        </authorList>
    </citation>
    <scope>NUCLEOTIDE SEQUENCE [LARGE SCALE GENOMIC DNA]</scope>
    <source>
        <strain evidence="3 4">NEAU-DD11</strain>
    </source>
</reference>